<proteinExistence type="inferred from homology"/>
<sequence>MSPTIFVVAATGTLGKALALELRKIGWGVHATVRDPSSPAAVELASSGVKLFPGNWDNENVLKEALAGCDGLFLNLMPSFTDWDADVRQGRNIVSIAKAAGVKHAIYSAGADYLAEGIGPDSLVAKFLGNKKLIEAAVRDAGFETYTILRPSSFMANWLAPKVSMYRGLTETGTFTTALRPDTVMVSVDEYDVAAFSIAAFKDPLRFSGQAIPVASQKHTIEELFASISHALGRPLKLKYLSDEEASALAPEDPFIEAQIMTRVMSDHYNMEDVRSWGIPLHTFEEFLEREKASLKETYSRLT</sequence>
<keyword evidence="3" id="KW-0560">Oxidoreductase</keyword>
<comment type="caution">
    <text evidence="5">The sequence shown here is derived from an EMBL/GenBank/DDBJ whole genome shotgun (WGS) entry which is preliminary data.</text>
</comment>
<evidence type="ECO:0000256" key="2">
    <source>
        <dbReference type="ARBA" id="ARBA00022857"/>
    </source>
</evidence>
<dbReference type="PANTHER" id="PTHR42748">
    <property type="entry name" value="NITROGEN METABOLITE REPRESSION PROTEIN NMRA FAMILY MEMBER"/>
    <property type="match status" value="1"/>
</dbReference>
<dbReference type="EMBL" id="RYZI01000444">
    <property type="protein sequence ID" value="RWA05407.1"/>
    <property type="molecule type" value="Genomic_DNA"/>
</dbReference>
<evidence type="ECO:0000313" key="6">
    <source>
        <dbReference type="Proteomes" id="UP000286045"/>
    </source>
</evidence>
<dbReference type="SUPFAM" id="SSF51735">
    <property type="entry name" value="NAD(P)-binding Rossmann-fold domains"/>
    <property type="match status" value="1"/>
</dbReference>
<dbReference type="GO" id="GO:0016491">
    <property type="term" value="F:oxidoreductase activity"/>
    <property type="evidence" value="ECO:0007669"/>
    <property type="project" value="UniProtKB-KW"/>
</dbReference>
<organism evidence="5 6">
    <name type="scientific">Xylaria grammica</name>
    <dbReference type="NCBI Taxonomy" id="363999"/>
    <lineage>
        <taxon>Eukaryota</taxon>
        <taxon>Fungi</taxon>
        <taxon>Dikarya</taxon>
        <taxon>Ascomycota</taxon>
        <taxon>Pezizomycotina</taxon>
        <taxon>Sordariomycetes</taxon>
        <taxon>Xylariomycetidae</taxon>
        <taxon>Xylariales</taxon>
        <taxon>Xylariaceae</taxon>
        <taxon>Xylaria</taxon>
    </lineage>
</organism>
<dbReference type="InterPro" id="IPR036291">
    <property type="entry name" value="NAD(P)-bd_dom_sf"/>
</dbReference>
<dbReference type="GO" id="GO:0005634">
    <property type="term" value="C:nucleus"/>
    <property type="evidence" value="ECO:0007669"/>
    <property type="project" value="TreeGrafter"/>
</dbReference>
<dbReference type="AlphaFoldDB" id="A0A439CTB4"/>
<dbReference type="InterPro" id="IPR008030">
    <property type="entry name" value="NmrA-like"/>
</dbReference>
<dbReference type="STRING" id="363999.A0A439CTB4"/>
<evidence type="ECO:0000313" key="5">
    <source>
        <dbReference type="EMBL" id="RWA05407.1"/>
    </source>
</evidence>
<dbReference type="PANTHER" id="PTHR42748:SF30">
    <property type="entry name" value="NMRA-LIKE DOMAIN-CONTAINING PROTEIN"/>
    <property type="match status" value="1"/>
</dbReference>
<name>A0A439CTB4_9PEZI</name>
<comment type="similarity">
    <text evidence="1">Belongs to the NmrA-type oxidoreductase family.</text>
</comment>
<gene>
    <name evidence="5" type="ORF">EKO27_g9707</name>
</gene>
<dbReference type="InterPro" id="IPR051164">
    <property type="entry name" value="NmrA-like_oxidored"/>
</dbReference>
<evidence type="ECO:0000259" key="4">
    <source>
        <dbReference type="Pfam" id="PF05368"/>
    </source>
</evidence>
<accession>A0A439CTB4</accession>
<reference evidence="5 6" key="1">
    <citation type="submission" date="2018-12" db="EMBL/GenBank/DDBJ databases">
        <title>Draft genome sequence of Xylaria grammica IHI A82.</title>
        <authorList>
            <person name="Buettner E."/>
            <person name="Kellner H."/>
        </authorList>
    </citation>
    <scope>NUCLEOTIDE SEQUENCE [LARGE SCALE GENOMIC DNA]</scope>
    <source>
        <strain evidence="5 6">IHI A82</strain>
    </source>
</reference>
<keyword evidence="2" id="KW-0521">NADP</keyword>
<dbReference type="Pfam" id="PF05368">
    <property type="entry name" value="NmrA"/>
    <property type="match status" value="1"/>
</dbReference>
<dbReference type="Gene3D" id="3.40.50.720">
    <property type="entry name" value="NAD(P)-binding Rossmann-like Domain"/>
    <property type="match status" value="1"/>
</dbReference>
<evidence type="ECO:0000256" key="3">
    <source>
        <dbReference type="ARBA" id="ARBA00023002"/>
    </source>
</evidence>
<keyword evidence="6" id="KW-1185">Reference proteome</keyword>
<dbReference type="Proteomes" id="UP000286045">
    <property type="component" value="Unassembled WGS sequence"/>
</dbReference>
<protein>
    <recommendedName>
        <fullName evidence="4">NmrA-like domain-containing protein</fullName>
    </recommendedName>
</protein>
<evidence type="ECO:0000256" key="1">
    <source>
        <dbReference type="ARBA" id="ARBA00006328"/>
    </source>
</evidence>
<feature type="domain" description="NmrA-like" evidence="4">
    <location>
        <begin position="3"/>
        <end position="284"/>
    </location>
</feature>